<dbReference type="EMBL" id="JACWMX010000001">
    <property type="protein sequence ID" value="MBD1392133.1"/>
    <property type="molecule type" value="Genomic_DNA"/>
</dbReference>
<gene>
    <name evidence="2" type="ORF">IDJ76_03385</name>
</gene>
<organism evidence="2 3">
    <name type="scientific">Mucilaginibacter glaciei</name>
    <dbReference type="NCBI Taxonomy" id="2772109"/>
    <lineage>
        <taxon>Bacteria</taxon>
        <taxon>Pseudomonadati</taxon>
        <taxon>Bacteroidota</taxon>
        <taxon>Sphingobacteriia</taxon>
        <taxon>Sphingobacteriales</taxon>
        <taxon>Sphingobacteriaceae</taxon>
        <taxon>Mucilaginibacter</taxon>
    </lineage>
</organism>
<feature type="compositionally biased region" description="Basic and acidic residues" evidence="1">
    <location>
        <begin position="21"/>
        <end position="41"/>
    </location>
</feature>
<dbReference type="AlphaFoldDB" id="A0A926NMW2"/>
<evidence type="ECO:0000256" key="1">
    <source>
        <dbReference type="SAM" id="MobiDB-lite"/>
    </source>
</evidence>
<name>A0A926NMW2_9SPHI</name>
<sequence length="162" mass="17776">MSIDNEDKKPTAYQVDDDSNLEQKDLERNFLFGKSEEKSANEPDMEAEGTGGQRFGENNNTPSGDDKNNPSQNAGYSNAYFSRTEPSEEHPENSNFKDPNQSGQSNYTQANEATKTGASDSENTDNEAQKQPEQSYVEGTADGKDTNIPGPNELPDQQKVGD</sequence>
<feature type="compositionally biased region" description="Basic and acidic residues" evidence="1">
    <location>
        <begin position="1"/>
        <end position="10"/>
    </location>
</feature>
<feature type="compositionally biased region" description="Polar residues" evidence="1">
    <location>
        <begin position="93"/>
        <end position="121"/>
    </location>
</feature>
<comment type="caution">
    <text evidence="2">The sequence shown here is derived from an EMBL/GenBank/DDBJ whole genome shotgun (WGS) entry which is preliminary data.</text>
</comment>
<dbReference type="Proteomes" id="UP000619078">
    <property type="component" value="Unassembled WGS sequence"/>
</dbReference>
<feature type="region of interest" description="Disordered" evidence="1">
    <location>
        <begin position="1"/>
        <end position="162"/>
    </location>
</feature>
<keyword evidence="3" id="KW-1185">Reference proteome</keyword>
<feature type="compositionally biased region" description="Polar residues" evidence="1">
    <location>
        <begin position="56"/>
        <end position="81"/>
    </location>
</feature>
<evidence type="ECO:0000313" key="2">
    <source>
        <dbReference type="EMBL" id="MBD1392133.1"/>
    </source>
</evidence>
<reference evidence="2" key="1">
    <citation type="submission" date="2020-09" db="EMBL/GenBank/DDBJ databases">
        <title>Novel species of Mucilaginibacter isolated from a glacier on the Tibetan Plateau.</title>
        <authorList>
            <person name="Liu Q."/>
            <person name="Xin Y.-H."/>
        </authorList>
    </citation>
    <scope>NUCLEOTIDE SEQUENCE</scope>
    <source>
        <strain evidence="2">ZB1P21</strain>
    </source>
</reference>
<accession>A0A926NMW2</accession>
<evidence type="ECO:0000313" key="3">
    <source>
        <dbReference type="Proteomes" id="UP000619078"/>
    </source>
</evidence>
<proteinExistence type="predicted"/>
<protein>
    <submittedName>
        <fullName evidence="2">Uncharacterized protein</fullName>
    </submittedName>
</protein>
<dbReference type="RefSeq" id="WP_191160713.1">
    <property type="nucleotide sequence ID" value="NZ_JACWMX010000001.1"/>
</dbReference>